<proteinExistence type="predicted"/>
<protein>
    <submittedName>
        <fullName evidence="3">Uncharacterized protein</fullName>
    </submittedName>
</protein>
<feature type="region of interest" description="Disordered" evidence="1">
    <location>
        <begin position="77"/>
        <end position="105"/>
    </location>
</feature>
<evidence type="ECO:0000256" key="1">
    <source>
        <dbReference type="SAM" id="MobiDB-lite"/>
    </source>
</evidence>
<keyword evidence="2" id="KW-0812">Transmembrane</keyword>
<sequence>MIWSRGTIIFCTVAASFALCGCIALCYWKINAHKKKSSQSRCTFWSHNEQSNVGRLKEDTVDGRDVESSTITELRTHPAITEQQSIGRATEPNHHASRANSPAPDPGVAYTDVAFRVQIVPLPILPPIPAWSTNEIREDMSNSEHIELP</sequence>
<keyword evidence="2" id="KW-1133">Transmembrane helix</keyword>
<dbReference type="Proteomes" id="UP001152607">
    <property type="component" value="Unassembled WGS sequence"/>
</dbReference>
<keyword evidence="2" id="KW-0472">Membrane</keyword>
<accession>A0A9W4UHA3</accession>
<feature type="transmembrane region" description="Helical" evidence="2">
    <location>
        <begin position="6"/>
        <end position="28"/>
    </location>
</feature>
<dbReference type="AlphaFoldDB" id="A0A9W4UHA3"/>
<evidence type="ECO:0000256" key="2">
    <source>
        <dbReference type="SAM" id="Phobius"/>
    </source>
</evidence>
<gene>
    <name evidence="3" type="ORF">PDIGIT_LOCUS9273</name>
</gene>
<dbReference type="EMBL" id="CAOQHR010000006">
    <property type="protein sequence ID" value="CAI6336181.1"/>
    <property type="molecule type" value="Genomic_DNA"/>
</dbReference>
<evidence type="ECO:0000313" key="4">
    <source>
        <dbReference type="Proteomes" id="UP001152607"/>
    </source>
</evidence>
<evidence type="ECO:0000313" key="3">
    <source>
        <dbReference type="EMBL" id="CAI6336181.1"/>
    </source>
</evidence>
<reference evidence="3" key="1">
    <citation type="submission" date="2023-01" db="EMBL/GenBank/DDBJ databases">
        <authorList>
            <person name="Van Ghelder C."/>
            <person name="Rancurel C."/>
        </authorList>
    </citation>
    <scope>NUCLEOTIDE SEQUENCE</scope>
    <source>
        <strain evidence="3">CNCM I-4278</strain>
    </source>
</reference>
<name>A0A9W4UHA3_9PLEO</name>
<organism evidence="3 4">
    <name type="scientific">Periconia digitata</name>
    <dbReference type="NCBI Taxonomy" id="1303443"/>
    <lineage>
        <taxon>Eukaryota</taxon>
        <taxon>Fungi</taxon>
        <taxon>Dikarya</taxon>
        <taxon>Ascomycota</taxon>
        <taxon>Pezizomycotina</taxon>
        <taxon>Dothideomycetes</taxon>
        <taxon>Pleosporomycetidae</taxon>
        <taxon>Pleosporales</taxon>
        <taxon>Massarineae</taxon>
        <taxon>Periconiaceae</taxon>
        <taxon>Periconia</taxon>
    </lineage>
</organism>
<keyword evidence="4" id="KW-1185">Reference proteome</keyword>
<comment type="caution">
    <text evidence="3">The sequence shown here is derived from an EMBL/GenBank/DDBJ whole genome shotgun (WGS) entry which is preliminary data.</text>
</comment>
<dbReference type="PROSITE" id="PS51257">
    <property type="entry name" value="PROKAR_LIPOPROTEIN"/>
    <property type="match status" value="1"/>
</dbReference>